<evidence type="ECO:0000313" key="5">
    <source>
        <dbReference type="Proteomes" id="UP001589693"/>
    </source>
</evidence>
<accession>A0ABV6A5Z6</accession>
<evidence type="ECO:0000313" key="4">
    <source>
        <dbReference type="EMBL" id="MFB9908590.1"/>
    </source>
</evidence>
<dbReference type="PANTHER" id="PTHR43798:SF33">
    <property type="entry name" value="HYDROLASE, PUTATIVE (AFU_ORTHOLOGUE AFUA_2G14860)-RELATED"/>
    <property type="match status" value="1"/>
</dbReference>
<dbReference type="InterPro" id="IPR000073">
    <property type="entry name" value="AB_hydrolase_1"/>
</dbReference>
<dbReference type="Gene3D" id="3.40.50.1820">
    <property type="entry name" value="alpha/beta hydrolase"/>
    <property type="match status" value="1"/>
</dbReference>
<evidence type="ECO:0000256" key="1">
    <source>
        <dbReference type="ARBA" id="ARBA00010088"/>
    </source>
</evidence>
<dbReference type="PRINTS" id="PR00793">
    <property type="entry name" value="PROAMNOPTASE"/>
</dbReference>
<sequence length="263" mass="29122">MFVESLVPVSVEPEVKLFVARSDGPAERTLLVIHGGPDWDHTYLRRPLDELAGTCRVVLPDLRGCGRSTSGLADDQYTPDAVVSDLVALLDSLEVDDADVLGFSYGGLIAQRLAITAPRRVRRLIVASSSVLPVSRKEEKRWDGDTRSMAVAGAATDVWRPQARAEYLQRLEGVRFSEEWLRPLRKGILPSPRVDDAPRRLAALRIPLLLLHGRQDTTFPAELVDQALRLIPAARAVVLDEAGHMAHVDQPKRWLDAVVEHLT</sequence>
<dbReference type="PRINTS" id="PR00111">
    <property type="entry name" value="ABHYDROLASE"/>
</dbReference>
<proteinExistence type="inferred from homology"/>
<dbReference type="InterPro" id="IPR050266">
    <property type="entry name" value="AB_hydrolase_sf"/>
</dbReference>
<evidence type="ECO:0000256" key="2">
    <source>
        <dbReference type="ARBA" id="ARBA00022801"/>
    </source>
</evidence>
<dbReference type="InterPro" id="IPR002410">
    <property type="entry name" value="Peptidase_S33"/>
</dbReference>
<dbReference type="PANTHER" id="PTHR43798">
    <property type="entry name" value="MONOACYLGLYCEROL LIPASE"/>
    <property type="match status" value="1"/>
</dbReference>
<dbReference type="EMBL" id="JBHLZU010000027">
    <property type="protein sequence ID" value="MFB9908590.1"/>
    <property type="molecule type" value="Genomic_DNA"/>
</dbReference>
<comment type="caution">
    <text evidence="4">The sequence shown here is derived from an EMBL/GenBank/DDBJ whole genome shotgun (WGS) entry which is preliminary data.</text>
</comment>
<reference evidence="4 5" key="1">
    <citation type="submission" date="2024-09" db="EMBL/GenBank/DDBJ databases">
        <authorList>
            <person name="Sun Q."/>
            <person name="Mori K."/>
        </authorList>
    </citation>
    <scope>NUCLEOTIDE SEQUENCE [LARGE SCALE GENOMIC DNA]</scope>
    <source>
        <strain evidence="4 5">TBRC 7907</strain>
    </source>
</reference>
<feature type="domain" description="AB hydrolase-1" evidence="3">
    <location>
        <begin position="29"/>
        <end position="250"/>
    </location>
</feature>
<name>A0ABV6A5Z6_9PSEU</name>
<dbReference type="SUPFAM" id="SSF53474">
    <property type="entry name" value="alpha/beta-Hydrolases"/>
    <property type="match status" value="1"/>
</dbReference>
<evidence type="ECO:0000259" key="3">
    <source>
        <dbReference type="Pfam" id="PF00561"/>
    </source>
</evidence>
<dbReference type="Pfam" id="PF00561">
    <property type="entry name" value="Abhydrolase_1"/>
    <property type="match status" value="1"/>
</dbReference>
<comment type="similarity">
    <text evidence="1">Belongs to the peptidase S33 family.</text>
</comment>
<dbReference type="Proteomes" id="UP001589693">
    <property type="component" value="Unassembled WGS sequence"/>
</dbReference>
<dbReference type="RefSeq" id="WP_377860437.1">
    <property type="nucleotide sequence ID" value="NZ_JBHLZU010000027.1"/>
</dbReference>
<dbReference type="InterPro" id="IPR029058">
    <property type="entry name" value="AB_hydrolase_fold"/>
</dbReference>
<dbReference type="GO" id="GO:0016787">
    <property type="term" value="F:hydrolase activity"/>
    <property type="evidence" value="ECO:0007669"/>
    <property type="project" value="UniProtKB-KW"/>
</dbReference>
<protein>
    <submittedName>
        <fullName evidence="4">Alpha/beta fold hydrolase</fullName>
    </submittedName>
</protein>
<organism evidence="4 5">
    <name type="scientific">Allokutzneria oryzae</name>
    <dbReference type="NCBI Taxonomy" id="1378989"/>
    <lineage>
        <taxon>Bacteria</taxon>
        <taxon>Bacillati</taxon>
        <taxon>Actinomycetota</taxon>
        <taxon>Actinomycetes</taxon>
        <taxon>Pseudonocardiales</taxon>
        <taxon>Pseudonocardiaceae</taxon>
        <taxon>Allokutzneria</taxon>
    </lineage>
</organism>
<gene>
    <name evidence="4" type="ORF">ACFFQA_32035</name>
</gene>
<keyword evidence="2 4" id="KW-0378">Hydrolase</keyword>
<keyword evidence="5" id="KW-1185">Reference proteome</keyword>